<reference evidence="4 5" key="1">
    <citation type="submission" date="2019-02" db="EMBL/GenBank/DDBJ databases">
        <title>Deep-cultivation of Planctomycetes and their phenomic and genomic characterization uncovers novel biology.</title>
        <authorList>
            <person name="Wiegand S."/>
            <person name="Jogler M."/>
            <person name="Boedeker C."/>
            <person name="Pinto D."/>
            <person name="Vollmers J."/>
            <person name="Rivas-Marin E."/>
            <person name="Kohn T."/>
            <person name="Peeters S.H."/>
            <person name="Heuer A."/>
            <person name="Rast P."/>
            <person name="Oberbeckmann S."/>
            <person name="Bunk B."/>
            <person name="Jeske O."/>
            <person name="Meyerdierks A."/>
            <person name="Storesund J.E."/>
            <person name="Kallscheuer N."/>
            <person name="Luecker S."/>
            <person name="Lage O.M."/>
            <person name="Pohl T."/>
            <person name="Merkel B.J."/>
            <person name="Hornburger P."/>
            <person name="Mueller R.-W."/>
            <person name="Bruemmer F."/>
            <person name="Labrenz M."/>
            <person name="Spormann A.M."/>
            <person name="Op Den Camp H."/>
            <person name="Overmann J."/>
            <person name="Amann R."/>
            <person name="Jetten M.S.M."/>
            <person name="Mascher T."/>
            <person name="Medema M.H."/>
            <person name="Devos D.P."/>
            <person name="Kaster A.-K."/>
            <person name="Ovreas L."/>
            <person name="Rohde M."/>
            <person name="Galperin M.Y."/>
            <person name="Jogler C."/>
        </authorList>
    </citation>
    <scope>NUCLEOTIDE SEQUENCE [LARGE SCALE GENOMIC DNA]</scope>
    <source>
        <strain evidence="4 5">Pan54</strain>
    </source>
</reference>
<evidence type="ECO:0000259" key="3">
    <source>
        <dbReference type="PROSITE" id="PS50914"/>
    </source>
</evidence>
<dbReference type="OrthoDB" id="282501at2"/>
<dbReference type="Gene3D" id="3.30.1340.30">
    <property type="match status" value="2"/>
</dbReference>
<feature type="domain" description="BON" evidence="3">
    <location>
        <begin position="171"/>
        <end position="242"/>
    </location>
</feature>
<comment type="caution">
    <text evidence="4">The sequence shown here is derived from an EMBL/GenBank/DDBJ whole genome shotgun (WGS) entry which is preliminary data.</text>
</comment>
<evidence type="ECO:0000313" key="5">
    <source>
        <dbReference type="Proteomes" id="UP000316095"/>
    </source>
</evidence>
<accession>A0A5C5XLA9</accession>
<dbReference type="EMBL" id="SJPG01000001">
    <property type="protein sequence ID" value="TWT63967.1"/>
    <property type="molecule type" value="Genomic_DNA"/>
</dbReference>
<feature type="signal peptide" evidence="2">
    <location>
        <begin position="1"/>
        <end position="23"/>
    </location>
</feature>
<evidence type="ECO:0000256" key="1">
    <source>
        <dbReference type="SAM" id="MobiDB-lite"/>
    </source>
</evidence>
<dbReference type="InterPro" id="IPR051686">
    <property type="entry name" value="Lipoprotein_DolP"/>
</dbReference>
<keyword evidence="2" id="KW-0732">Signal</keyword>
<keyword evidence="5" id="KW-1185">Reference proteome</keyword>
<dbReference type="AlphaFoldDB" id="A0A5C5XLA9"/>
<dbReference type="InterPro" id="IPR007055">
    <property type="entry name" value="BON_dom"/>
</dbReference>
<feature type="domain" description="BON" evidence="3">
    <location>
        <begin position="49"/>
        <end position="116"/>
    </location>
</feature>
<sequence precursor="true">MPIKSKWILTFGILAMSPNLVMAKGPFGLSNPFSSSRPSQAEAETSENNNQQVAEQIAAALTQAKLTGYDINIEYENGVATLSGMIQDEQQKLRAREVVQALPAVQSVDNKLGLINPTSNKAIQQTAFQAPTQQAAPAREAAGIEQAGFQAPTQAPFVSPIQQVAASQPADDKARNQEVANRIAYALRDSGVTGYDIEISYKSGIANLSGEVGNDQQRQYIYSVVSQVPDVASVNNQLQVTQAAPPVMQTAYQPTLVPGEAAPNQAPMPPAMAPGRAPGMAPPSPAPVGPGPAYGHAGPGPVNPVYNQPYLPKHAWPTTAAYPNSAAISYPTQYSASAFPYVGPFYPYPQVPLGWRSSTLEWDDGQWQLKFSPQTERWWWFMNPKNWD</sequence>
<gene>
    <name evidence="4" type="ORF">Pan54_47270</name>
</gene>
<protein>
    <submittedName>
        <fullName evidence="4">Periplasmic protein</fullName>
    </submittedName>
</protein>
<feature type="region of interest" description="Disordered" evidence="1">
    <location>
        <begin position="32"/>
        <end position="51"/>
    </location>
</feature>
<evidence type="ECO:0000256" key="2">
    <source>
        <dbReference type="SAM" id="SignalP"/>
    </source>
</evidence>
<dbReference type="PROSITE" id="PS50914">
    <property type="entry name" value="BON"/>
    <property type="match status" value="2"/>
</dbReference>
<feature type="region of interest" description="Disordered" evidence="1">
    <location>
        <begin position="258"/>
        <end position="295"/>
    </location>
</feature>
<feature type="compositionally biased region" description="Pro residues" evidence="1">
    <location>
        <begin position="280"/>
        <end position="290"/>
    </location>
</feature>
<dbReference type="PANTHER" id="PTHR34606">
    <property type="entry name" value="BON DOMAIN-CONTAINING PROTEIN"/>
    <property type="match status" value="1"/>
</dbReference>
<dbReference type="Pfam" id="PF04972">
    <property type="entry name" value="BON"/>
    <property type="match status" value="2"/>
</dbReference>
<dbReference type="PANTHER" id="PTHR34606:SF15">
    <property type="entry name" value="BON DOMAIN-CONTAINING PROTEIN"/>
    <property type="match status" value="1"/>
</dbReference>
<proteinExistence type="predicted"/>
<evidence type="ECO:0000313" key="4">
    <source>
        <dbReference type="EMBL" id="TWT63967.1"/>
    </source>
</evidence>
<dbReference type="Proteomes" id="UP000316095">
    <property type="component" value="Unassembled WGS sequence"/>
</dbReference>
<feature type="chain" id="PRO_5023004033" evidence="2">
    <location>
        <begin position="24"/>
        <end position="388"/>
    </location>
</feature>
<name>A0A5C5XLA9_9PLAN</name>
<organism evidence="4 5">
    <name type="scientific">Rubinisphaera italica</name>
    <dbReference type="NCBI Taxonomy" id="2527969"/>
    <lineage>
        <taxon>Bacteria</taxon>
        <taxon>Pseudomonadati</taxon>
        <taxon>Planctomycetota</taxon>
        <taxon>Planctomycetia</taxon>
        <taxon>Planctomycetales</taxon>
        <taxon>Planctomycetaceae</taxon>
        <taxon>Rubinisphaera</taxon>
    </lineage>
</organism>